<dbReference type="PROSITE" id="PS00687">
    <property type="entry name" value="ALDEHYDE_DEHYDR_GLU"/>
    <property type="match status" value="1"/>
</dbReference>
<evidence type="ECO:0000313" key="5">
    <source>
        <dbReference type="EMBL" id="QBZ62609.1"/>
    </source>
</evidence>
<proteinExistence type="inferred from homology"/>
<dbReference type="SUPFAM" id="SSF53720">
    <property type="entry name" value="ALDH-like"/>
    <property type="match status" value="1"/>
</dbReference>
<dbReference type="AlphaFoldDB" id="A0A4P7NKN1"/>
<dbReference type="PANTHER" id="PTHR43353">
    <property type="entry name" value="SUCCINATE-SEMIALDEHYDE DEHYDROGENASE, MITOCHONDRIAL"/>
    <property type="match status" value="1"/>
</dbReference>
<dbReference type="Gene3D" id="3.40.605.10">
    <property type="entry name" value="Aldehyde Dehydrogenase, Chain A, domain 1"/>
    <property type="match status" value="1"/>
</dbReference>
<organism evidence="5 6">
    <name type="scientific">Pyricularia oryzae</name>
    <name type="common">Rice blast fungus</name>
    <name type="synonym">Magnaporthe oryzae</name>
    <dbReference type="NCBI Taxonomy" id="318829"/>
    <lineage>
        <taxon>Eukaryota</taxon>
        <taxon>Fungi</taxon>
        <taxon>Dikarya</taxon>
        <taxon>Ascomycota</taxon>
        <taxon>Pezizomycotina</taxon>
        <taxon>Sordariomycetes</taxon>
        <taxon>Sordariomycetidae</taxon>
        <taxon>Magnaporthales</taxon>
        <taxon>Pyriculariaceae</taxon>
        <taxon>Pyricularia</taxon>
    </lineage>
</organism>
<dbReference type="InterPro" id="IPR050740">
    <property type="entry name" value="Aldehyde_DH_Superfamily"/>
</dbReference>
<evidence type="ECO:0000256" key="3">
    <source>
        <dbReference type="ARBA" id="ARBA00023002"/>
    </source>
</evidence>
<dbReference type="FunFam" id="3.40.309.10:FF:000010">
    <property type="entry name" value="Gamma-aminobutyraldehyde dehydrogenase"/>
    <property type="match status" value="1"/>
</dbReference>
<keyword evidence="3 4" id="KW-0560">Oxidoreductase</keyword>
<dbReference type="PANTHER" id="PTHR43353:SF6">
    <property type="entry name" value="CYTOPLASMIC ALDEHYDE DEHYDROGENASE (EUROFUNG)"/>
    <property type="match status" value="1"/>
</dbReference>
<evidence type="ECO:0000256" key="2">
    <source>
        <dbReference type="ARBA" id="ARBA00022857"/>
    </source>
</evidence>
<protein>
    <submittedName>
        <fullName evidence="5">Uncharacterized protein</fullName>
    </submittedName>
</protein>
<gene>
    <name evidence="5" type="ORF">PoMZ_11492</name>
</gene>
<sequence>MGGEKDFIVPLVIGGKEKTTSDSFPVVSPATGETVHKCSNANVADAEEAVEAAAAALNDWKRKTPAERRDIFLKAAQILVQRTDELASYMESETAASRDWANFNLDLTREMLIDVAGRISAATTGAIPATRDANVSAMVVKEPYGVVLAMAPWNAPYILGMRAVLFPLAVGNTVVFKGSELSPRTMWGICSVLAEAGVPHGALSLIFCSRETAASVTETLIAHKHMKKINFTGSTSVGRIIGRLSGQHLKPVLLELGGKAPAIVWEDADLDNAAAQCTLGAYLAAGQVCMSTERIIVHKAVSEQFRGKFAACVDKFFPSSADAPILVQSQGVTRNHELLKDALSKGAEVVVGDAEAKEANAHSMRPVAISGVTPDMDIYMTESFGPTVSLIEVSSEEEALRIANDTEYGLSSAVFTADLRRALRLAHGIETGAVHINSMSVHDETGLPHGGAKASGFGRFNTADGLNEWLRTKNITYRI</sequence>
<reference evidence="5 6" key="1">
    <citation type="journal article" date="2019" name="Mol. Biol. Evol.">
        <title>Blast fungal genomes show frequent chromosomal changes, gene gains and losses, and effector gene turnover.</title>
        <authorList>
            <person name="Gomez Luciano L.B."/>
            <person name="Jason Tsai I."/>
            <person name="Chuma I."/>
            <person name="Tosa Y."/>
            <person name="Chen Y.H."/>
            <person name="Li J.Y."/>
            <person name="Li M.Y."/>
            <person name="Jade Lu M.Y."/>
            <person name="Nakayashiki H."/>
            <person name="Li W.H."/>
        </authorList>
    </citation>
    <scope>NUCLEOTIDE SEQUENCE [LARGE SCALE GENOMIC DNA]</scope>
    <source>
        <strain evidence="5">MZ5-1-6</strain>
    </source>
</reference>
<dbReference type="GO" id="GO:0004777">
    <property type="term" value="F:succinate-semialdehyde dehydrogenase (NAD+) activity"/>
    <property type="evidence" value="ECO:0007669"/>
    <property type="project" value="TreeGrafter"/>
</dbReference>
<dbReference type="InterPro" id="IPR016163">
    <property type="entry name" value="Ald_DH_C"/>
</dbReference>
<name>A0A4P7NKN1_PYROR</name>
<dbReference type="FunFam" id="3.40.605.10:FF:000012">
    <property type="entry name" value="NAD-dependent succinate-semialdehyde dehydrogenase"/>
    <property type="match status" value="1"/>
</dbReference>
<dbReference type="Gene3D" id="3.40.309.10">
    <property type="entry name" value="Aldehyde Dehydrogenase, Chain A, domain 2"/>
    <property type="match status" value="1"/>
</dbReference>
<dbReference type="GO" id="GO:0009450">
    <property type="term" value="P:gamma-aminobutyric acid catabolic process"/>
    <property type="evidence" value="ECO:0007669"/>
    <property type="project" value="TreeGrafter"/>
</dbReference>
<dbReference type="EMBL" id="CP034208">
    <property type="protein sequence ID" value="QBZ62609.1"/>
    <property type="molecule type" value="Genomic_DNA"/>
</dbReference>
<comment type="similarity">
    <text evidence="1 4">Belongs to the aldehyde dehydrogenase family.</text>
</comment>
<dbReference type="InterPro" id="IPR015590">
    <property type="entry name" value="Aldehyde_DH_dom"/>
</dbReference>
<dbReference type="InterPro" id="IPR016162">
    <property type="entry name" value="Ald_DH_N"/>
</dbReference>
<evidence type="ECO:0000256" key="1">
    <source>
        <dbReference type="ARBA" id="ARBA00009986"/>
    </source>
</evidence>
<evidence type="ECO:0000256" key="4">
    <source>
        <dbReference type="RuleBase" id="RU003345"/>
    </source>
</evidence>
<keyword evidence="2" id="KW-0521">NADP</keyword>
<dbReference type="InterPro" id="IPR029510">
    <property type="entry name" value="Ald_DH_CS_GLU"/>
</dbReference>
<dbReference type="Pfam" id="PF00171">
    <property type="entry name" value="Aldedh"/>
    <property type="match status" value="1"/>
</dbReference>
<dbReference type="VEuPathDB" id="FungiDB:M_BR32_EuGene_00024311"/>
<evidence type="ECO:0000313" key="6">
    <source>
        <dbReference type="Proteomes" id="UP000294847"/>
    </source>
</evidence>
<dbReference type="InterPro" id="IPR016161">
    <property type="entry name" value="Ald_DH/histidinol_DH"/>
</dbReference>
<dbReference type="Proteomes" id="UP000294847">
    <property type="component" value="Chromosome 5"/>
</dbReference>
<dbReference type="CDD" id="cd07105">
    <property type="entry name" value="ALDH_SaliADH"/>
    <property type="match status" value="1"/>
</dbReference>
<accession>A0A4P7NKN1</accession>